<evidence type="ECO:0000313" key="2">
    <source>
        <dbReference type="Proteomes" id="UP000196052"/>
    </source>
</evidence>
<protein>
    <submittedName>
        <fullName evidence="1">Phage transcriptional regulator, ArpU</fullName>
    </submittedName>
</protein>
<evidence type="ECO:0000313" key="1">
    <source>
        <dbReference type="EMBL" id="SCC53475.1"/>
    </source>
</evidence>
<proteinExistence type="predicted"/>
<gene>
    <name evidence="1" type="ORF">BC05F1_04251</name>
</gene>
<organism evidence="1 2">
    <name type="scientific">Bacillus wiedmannii</name>
    <dbReference type="NCBI Taxonomy" id="1890302"/>
    <lineage>
        <taxon>Bacteria</taxon>
        <taxon>Bacillati</taxon>
        <taxon>Bacillota</taxon>
        <taxon>Bacilli</taxon>
        <taxon>Bacillales</taxon>
        <taxon>Bacillaceae</taxon>
        <taxon>Bacillus</taxon>
        <taxon>Bacillus cereus group</taxon>
    </lineage>
</organism>
<dbReference type="Proteomes" id="UP000196052">
    <property type="component" value="Unassembled WGS sequence"/>
</dbReference>
<dbReference type="AlphaFoldDB" id="A0A1C4FCU4"/>
<reference evidence="2" key="1">
    <citation type="submission" date="2016-08" db="EMBL/GenBank/DDBJ databases">
        <authorList>
            <person name="Loux V."/>
            <person name="Rue O."/>
        </authorList>
    </citation>
    <scope>NUCLEOTIDE SEQUENCE [LARGE SCALE GENOMIC DNA]</scope>
    <source>
        <strain evidence="2">INRA Bc05-F1</strain>
    </source>
</reference>
<sequence>MFLYKQLGMIRKEMKVTPPYERREHGPIHTVGKALEDIAIANLQQSEHEEWQELMSFCID</sequence>
<name>A0A1C4FCU4_9BACI</name>
<dbReference type="EMBL" id="FMBE01000014">
    <property type="protein sequence ID" value="SCC53475.1"/>
    <property type="molecule type" value="Genomic_DNA"/>
</dbReference>
<accession>A0A1C4FCU4</accession>